<dbReference type="PANTHER" id="PTHR35807">
    <property type="entry name" value="TRANSCRIPTIONAL REGULATOR REDD-RELATED"/>
    <property type="match status" value="1"/>
</dbReference>
<dbReference type="SUPFAM" id="SSF46894">
    <property type="entry name" value="C-terminal effector domain of the bipartite response regulators"/>
    <property type="match status" value="1"/>
</dbReference>
<dbReference type="InterPro" id="IPR036388">
    <property type="entry name" value="WH-like_DNA-bd_sf"/>
</dbReference>
<feature type="DNA-binding region" description="OmpR/PhoB-type" evidence="5">
    <location>
        <begin position="1"/>
        <end position="86"/>
    </location>
</feature>
<dbReference type="Pfam" id="PF03704">
    <property type="entry name" value="BTAD"/>
    <property type="match status" value="1"/>
</dbReference>
<evidence type="ECO:0000313" key="9">
    <source>
        <dbReference type="Proteomes" id="UP000578449"/>
    </source>
</evidence>
<dbReference type="RefSeq" id="WP_185056061.1">
    <property type="nucleotide sequence ID" value="NZ_BAABIX010000026.1"/>
</dbReference>
<comment type="caution">
    <text evidence="8">The sequence shown here is derived from an EMBL/GenBank/DDBJ whole genome shotgun (WGS) entry which is preliminary data.</text>
</comment>
<dbReference type="InterPro" id="IPR051677">
    <property type="entry name" value="AfsR-DnrI-RedD_regulator"/>
</dbReference>
<feature type="domain" description="OmpR/PhoB-type" evidence="7">
    <location>
        <begin position="1"/>
        <end position="86"/>
    </location>
</feature>
<dbReference type="GO" id="GO:0043531">
    <property type="term" value="F:ADP binding"/>
    <property type="evidence" value="ECO:0007669"/>
    <property type="project" value="InterPro"/>
</dbReference>
<keyword evidence="3 5" id="KW-0238">DNA-binding</keyword>
<dbReference type="PROSITE" id="PS51755">
    <property type="entry name" value="OMPR_PHOB"/>
    <property type="match status" value="1"/>
</dbReference>
<keyword evidence="9" id="KW-1185">Reference proteome</keyword>
<dbReference type="InterPro" id="IPR002182">
    <property type="entry name" value="NB-ARC"/>
</dbReference>
<dbReference type="Pfam" id="PF00486">
    <property type="entry name" value="Trans_reg_C"/>
    <property type="match status" value="1"/>
</dbReference>
<dbReference type="Proteomes" id="UP000578449">
    <property type="component" value="Unassembled WGS sequence"/>
</dbReference>
<dbReference type="GO" id="GO:0003677">
    <property type="term" value="F:DNA binding"/>
    <property type="evidence" value="ECO:0007669"/>
    <property type="project" value="UniProtKB-UniRule"/>
</dbReference>
<dbReference type="GO" id="GO:0006355">
    <property type="term" value="P:regulation of DNA-templated transcription"/>
    <property type="evidence" value="ECO:0007669"/>
    <property type="project" value="InterPro"/>
</dbReference>
<dbReference type="InterPro" id="IPR005158">
    <property type="entry name" value="BTAD"/>
</dbReference>
<protein>
    <submittedName>
        <fullName evidence="8">DNA-binding SARP family transcriptional activator/RecA/RadA recombinase</fullName>
    </submittedName>
</protein>
<dbReference type="Gene3D" id="1.25.40.10">
    <property type="entry name" value="Tetratricopeptide repeat domain"/>
    <property type="match status" value="1"/>
</dbReference>
<name>A0A840PI43_9ACTN</name>
<keyword evidence="2" id="KW-0805">Transcription regulation</keyword>
<dbReference type="InterPro" id="IPR016032">
    <property type="entry name" value="Sig_transdc_resp-reg_C-effctor"/>
</dbReference>
<dbReference type="GO" id="GO:0000160">
    <property type="term" value="P:phosphorelay signal transduction system"/>
    <property type="evidence" value="ECO:0007669"/>
    <property type="project" value="InterPro"/>
</dbReference>
<evidence type="ECO:0000256" key="5">
    <source>
        <dbReference type="PROSITE-ProRule" id="PRU01091"/>
    </source>
</evidence>
<dbReference type="InterPro" id="IPR011990">
    <property type="entry name" value="TPR-like_helical_dom_sf"/>
</dbReference>
<dbReference type="InterPro" id="IPR027417">
    <property type="entry name" value="P-loop_NTPase"/>
</dbReference>
<sequence>MRAWRDGLELDTGSPQQRATLALLLLREGRPVSLDEIIDALWGEATPKGAQATARTYIYRIRRALAHPKAGGEVVVSSGGGYALPAENVTVDLWSSRRHVALAREARERGDTGHLAKLLGEALACWTGRPLAGAHGWYVDQQRAELDRFKLTILEERLAADLDLGRHSEVIGELTDAVSADPLRESLRELLMLALYRSGRQAEALAAFDDVRRKLGDELGIDPGPGLRTLHERILRADPELLGPPQAAARPQSPADAVLTPASIPAASAHFVGRTAELGSIIDRLGGTGRAAIVGVTGLSGMGKTAIAIQAAHSVRSMFPDGQVYADMRGSHSEPVDAYDVLGAFLSSYGVTGDRLPTTLHERAACWRSVLSGRKVLVFLDDAGDPEQVRHLLPATQGSAAILTSNRRMVELPSVQWVNLTPLSPEESLELLAIEAGRERVLRERDAAIRLAALCSHHPLALRLAAARMTTRPLWTVAQIEAVSREELRGLTHLGPDCTVLARTFRRAMRSLTEEQALAFRLAAVPDWTYLTVPAVAALLNVTPPRARALLEALTDAHLLEAAPSGRYFYLGIVKVYARCTAWADDGPDACHAALQRLVRFYLTNAEAAVRSALPLQGPTPGGPTPGGALPATMTYTPARGTRPWPADSRSDILAVLDQVDDLPEATARRLRGLILREWRPAKTHGPSPEPEVTPATG</sequence>
<evidence type="ECO:0000259" key="7">
    <source>
        <dbReference type="PROSITE" id="PS51755"/>
    </source>
</evidence>
<evidence type="ECO:0000256" key="4">
    <source>
        <dbReference type="ARBA" id="ARBA00023163"/>
    </source>
</evidence>
<dbReference type="Gene3D" id="3.40.50.300">
    <property type="entry name" value="P-loop containing nucleotide triphosphate hydrolases"/>
    <property type="match status" value="1"/>
</dbReference>
<dbReference type="SUPFAM" id="SSF52540">
    <property type="entry name" value="P-loop containing nucleoside triphosphate hydrolases"/>
    <property type="match status" value="1"/>
</dbReference>
<accession>A0A840PI43</accession>
<evidence type="ECO:0000256" key="3">
    <source>
        <dbReference type="ARBA" id="ARBA00023125"/>
    </source>
</evidence>
<dbReference type="SUPFAM" id="SSF48452">
    <property type="entry name" value="TPR-like"/>
    <property type="match status" value="1"/>
</dbReference>
<proteinExistence type="inferred from homology"/>
<feature type="region of interest" description="Disordered" evidence="6">
    <location>
        <begin position="679"/>
        <end position="698"/>
    </location>
</feature>
<reference evidence="8 9" key="1">
    <citation type="submission" date="2020-08" db="EMBL/GenBank/DDBJ databases">
        <title>Genomic Encyclopedia of Type Strains, Phase IV (KMG-IV): sequencing the most valuable type-strain genomes for metagenomic binning, comparative biology and taxonomic classification.</title>
        <authorList>
            <person name="Goeker M."/>
        </authorList>
    </citation>
    <scope>NUCLEOTIDE SEQUENCE [LARGE SCALE GENOMIC DNA]</scope>
    <source>
        <strain evidence="8 9">DSM 45615</strain>
    </source>
</reference>
<dbReference type="SMART" id="SM01043">
    <property type="entry name" value="BTAD"/>
    <property type="match status" value="1"/>
</dbReference>
<evidence type="ECO:0000256" key="1">
    <source>
        <dbReference type="ARBA" id="ARBA00005820"/>
    </source>
</evidence>
<keyword evidence="4" id="KW-0804">Transcription</keyword>
<dbReference type="EMBL" id="JACHGN010000028">
    <property type="protein sequence ID" value="MBB5139218.1"/>
    <property type="molecule type" value="Genomic_DNA"/>
</dbReference>
<comment type="similarity">
    <text evidence="1">Belongs to the AfsR/DnrI/RedD regulatory family.</text>
</comment>
<evidence type="ECO:0000313" key="8">
    <source>
        <dbReference type="EMBL" id="MBB5139218.1"/>
    </source>
</evidence>
<evidence type="ECO:0000256" key="6">
    <source>
        <dbReference type="SAM" id="MobiDB-lite"/>
    </source>
</evidence>
<dbReference type="InterPro" id="IPR001867">
    <property type="entry name" value="OmpR/PhoB-type_DNA-bd"/>
</dbReference>
<dbReference type="AlphaFoldDB" id="A0A840PI43"/>
<organism evidence="8 9">
    <name type="scientific">Thermocatellispora tengchongensis</name>
    <dbReference type="NCBI Taxonomy" id="1073253"/>
    <lineage>
        <taxon>Bacteria</taxon>
        <taxon>Bacillati</taxon>
        <taxon>Actinomycetota</taxon>
        <taxon>Actinomycetes</taxon>
        <taxon>Streptosporangiales</taxon>
        <taxon>Streptosporangiaceae</taxon>
        <taxon>Thermocatellispora</taxon>
    </lineage>
</organism>
<dbReference type="SMART" id="SM00862">
    <property type="entry name" value="Trans_reg_C"/>
    <property type="match status" value="1"/>
</dbReference>
<gene>
    <name evidence="8" type="ORF">HNP84_008981</name>
</gene>
<dbReference type="Pfam" id="PF00931">
    <property type="entry name" value="NB-ARC"/>
    <property type="match status" value="1"/>
</dbReference>
<dbReference type="CDD" id="cd15831">
    <property type="entry name" value="BTAD"/>
    <property type="match status" value="1"/>
</dbReference>
<dbReference type="PRINTS" id="PR00364">
    <property type="entry name" value="DISEASERSIST"/>
</dbReference>
<evidence type="ECO:0000256" key="2">
    <source>
        <dbReference type="ARBA" id="ARBA00023015"/>
    </source>
</evidence>
<dbReference type="Gene3D" id="1.10.10.10">
    <property type="entry name" value="Winged helix-like DNA-binding domain superfamily/Winged helix DNA-binding domain"/>
    <property type="match status" value="1"/>
</dbReference>
<dbReference type="PANTHER" id="PTHR35807:SF1">
    <property type="entry name" value="TRANSCRIPTIONAL REGULATOR REDD"/>
    <property type="match status" value="1"/>
</dbReference>